<evidence type="ECO:0000313" key="1">
    <source>
        <dbReference type="EMBL" id="KAF1812321.1"/>
    </source>
</evidence>
<accession>A0A6G1G314</accession>
<organism evidence="1">
    <name type="scientific">Eremomyces bilateralis CBS 781.70</name>
    <dbReference type="NCBI Taxonomy" id="1392243"/>
    <lineage>
        <taxon>Eukaryota</taxon>
        <taxon>Fungi</taxon>
        <taxon>Dikarya</taxon>
        <taxon>Ascomycota</taxon>
        <taxon>Pezizomycotina</taxon>
        <taxon>Dothideomycetes</taxon>
        <taxon>Dothideomycetes incertae sedis</taxon>
        <taxon>Eremomycetales</taxon>
        <taxon>Eremomycetaceae</taxon>
        <taxon>Eremomyces</taxon>
    </lineage>
</organism>
<dbReference type="EMBL" id="ML975158">
    <property type="protein sequence ID" value="KAF1812321.1"/>
    <property type="molecule type" value="Genomic_DNA"/>
</dbReference>
<protein>
    <submittedName>
        <fullName evidence="1 3">Uncharacterized protein</fullName>
    </submittedName>
</protein>
<reference evidence="1 3" key="1">
    <citation type="submission" date="2020-01" db="EMBL/GenBank/DDBJ databases">
        <authorList>
            <consortium name="DOE Joint Genome Institute"/>
            <person name="Haridas S."/>
            <person name="Albert R."/>
            <person name="Binder M."/>
            <person name="Bloem J."/>
            <person name="Labutti K."/>
            <person name="Salamov A."/>
            <person name="Andreopoulos B."/>
            <person name="Baker S.E."/>
            <person name="Barry K."/>
            <person name="Bills G."/>
            <person name="Bluhm B.H."/>
            <person name="Cannon C."/>
            <person name="Castanera R."/>
            <person name="Culley D.E."/>
            <person name="Daum C."/>
            <person name="Ezra D."/>
            <person name="Gonzalez J.B."/>
            <person name="Henrissat B."/>
            <person name="Kuo A."/>
            <person name="Liang C."/>
            <person name="Lipzen A."/>
            <person name="Lutzoni F."/>
            <person name="Magnuson J."/>
            <person name="Mondo S."/>
            <person name="Nolan M."/>
            <person name="Ohm R."/>
            <person name="Pangilinan J."/>
            <person name="Park H.-J."/>
            <person name="Ramirez L."/>
            <person name="Alfaro M."/>
            <person name="Sun H."/>
            <person name="Tritt A."/>
            <person name="Yoshinaga Y."/>
            <person name="Zwiers L.-H."/>
            <person name="Turgeon B.G."/>
            <person name="Goodwin S.B."/>
            <person name="Spatafora J.W."/>
            <person name="Crous P.W."/>
            <person name="Grigoriev I.V."/>
        </authorList>
    </citation>
    <scope>NUCLEOTIDE SEQUENCE</scope>
    <source>
        <strain evidence="1 3">CBS 781.70</strain>
    </source>
</reference>
<reference evidence="3" key="2">
    <citation type="submission" date="2020-04" db="EMBL/GenBank/DDBJ databases">
        <authorList>
            <consortium name="NCBI Genome Project"/>
        </authorList>
    </citation>
    <scope>NUCLEOTIDE SEQUENCE</scope>
    <source>
        <strain evidence="3">CBS 781.70</strain>
    </source>
</reference>
<sequence length="172" mass="19591">MCEWTDVYHRRCGHWSIPTLLNPCPACRHVNGHPVSCLFPIKNGMVTHEGKCPACENKRTGLAVLHHALRKIVVRRRVRKMVRVEWSDAFPADTADTAADRDVADTALPRCWESSGSPQRGRKLSCSINWRVVSFPTSRPELQTSSSTRAAAMRFDMDVRKHMRGIRREKTL</sequence>
<gene>
    <name evidence="1 3" type="ORF">P152DRAFT_474023</name>
</gene>
<dbReference type="GeneID" id="54421861"/>
<name>A0A6G1G314_9PEZI</name>
<keyword evidence="2" id="KW-1185">Reference proteome</keyword>
<evidence type="ECO:0000313" key="2">
    <source>
        <dbReference type="Proteomes" id="UP000504638"/>
    </source>
</evidence>
<evidence type="ECO:0000313" key="3">
    <source>
        <dbReference type="RefSeq" id="XP_033533952.1"/>
    </source>
</evidence>
<reference evidence="3" key="3">
    <citation type="submission" date="2025-04" db="UniProtKB">
        <authorList>
            <consortium name="RefSeq"/>
        </authorList>
    </citation>
    <scope>IDENTIFICATION</scope>
    <source>
        <strain evidence="3">CBS 781.70</strain>
    </source>
</reference>
<dbReference type="Proteomes" id="UP000504638">
    <property type="component" value="Unplaced"/>
</dbReference>
<dbReference type="RefSeq" id="XP_033533952.1">
    <property type="nucleotide sequence ID" value="XM_033681291.1"/>
</dbReference>
<proteinExistence type="predicted"/>
<dbReference type="AlphaFoldDB" id="A0A6G1G314"/>